<accession>A0A9R0IEV8</accession>
<dbReference type="KEGG" id="soe:110787585"/>
<evidence type="ECO:0000313" key="4">
    <source>
        <dbReference type="Proteomes" id="UP000813463"/>
    </source>
</evidence>
<dbReference type="Pfam" id="PF02428">
    <property type="entry name" value="Prot_inhib_II"/>
    <property type="match status" value="1"/>
</dbReference>
<evidence type="ECO:0000256" key="2">
    <source>
        <dbReference type="ARBA" id="ARBA00022690"/>
    </source>
</evidence>
<gene>
    <name evidence="5" type="primary">LOC110787585</name>
</gene>
<keyword evidence="4" id="KW-1185">Reference proteome</keyword>
<dbReference type="PANTHER" id="PTHR33832">
    <property type="entry name" value="SERINE-TYPE ENDOPEPTIDASE INHIBITOR"/>
    <property type="match status" value="1"/>
</dbReference>
<protein>
    <recommendedName>
        <fullName evidence="6">Bowman-Birk serine protease inhibitors family domain-containing protein</fullName>
    </recommendedName>
</protein>
<reference evidence="4" key="1">
    <citation type="journal article" date="2021" name="Nat. Commun.">
        <title>Genomic analyses provide insights into spinach domestication and the genetic basis of agronomic traits.</title>
        <authorList>
            <person name="Cai X."/>
            <person name="Sun X."/>
            <person name="Xu C."/>
            <person name="Sun H."/>
            <person name="Wang X."/>
            <person name="Ge C."/>
            <person name="Zhang Z."/>
            <person name="Wang Q."/>
            <person name="Fei Z."/>
            <person name="Jiao C."/>
            <person name="Wang Q."/>
        </authorList>
    </citation>
    <scope>NUCLEOTIDE SEQUENCE [LARGE SCALE GENOMIC DNA]</scope>
    <source>
        <strain evidence="4">cv. Varoflay</strain>
    </source>
</reference>
<dbReference type="PANTHER" id="PTHR33832:SF15">
    <property type="entry name" value="SERINE-TYPE ENDOPEPTIDASE INHIBITOR"/>
    <property type="match status" value="1"/>
</dbReference>
<reference evidence="5" key="2">
    <citation type="submission" date="2025-08" db="UniProtKB">
        <authorList>
            <consortium name="RefSeq"/>
        </authorList>
    </citation>
    <scope>IDENTIFICATION</scope>
    <source>
        <tissue evidence="5">Leaf</tissue>
    </source>
</reference>
<dbReference type="Gene3D" id="3.30.60.30">
    <property type="match status" value="1"/>
</dbReference>
<dbReference type="SUPFAM" id="SSF100897">
    <property type="entry name" value="Plant proteinase inhibitors"/>
    <property type="match status" value="1"/>
</dbReference>
<evidence type="ECO:0000313" key="5">
    <source>
        <dbReference type="RefSeq" id="XP_021847906.1"/>
    </source>
</evidence>
<proteinExistence type="inferred from homology"/>
<keyword evidence="3" id="KW-0722">Serine protease inhibitor</keyword>
<sequence>MEIKKIRVAALLLVFGVILIMGIGNMKKVDAQSDGDDDDEKICPQFCYDNLDYMTCRSTGDQKRTPSCNCCLAPTNDGCILYFANGDAPIVC</sequence>
<dbReference type="GO" id="GO:0004867">
    <property type="term" value="F:serine-type endopeptidase inhibitor activity"/>
    <property type="evidence" value="ECO:0007669"/>
    <property type="project" value="UniProtKB-KW"/>
</dbReference>
<dbReference type="OrthoDB" id="1539471at2759"/>
<dbReference type="InterPro" id="IPR051391">
    <property type="entry name" value="Protease_inhibitor_I20"/>
</dbReference>
<dbReference type="InterPro" id="IPR003465">
    <property type="entry name" value="Prot_inh_I20"/>
</dbReference>
<evidence type="ECO:0000256" key="3">
    <source>
        <dbReference type="ARBA" id="ARBA00022900"/>
    </source>
</evidence>
<dbReference type="Proteomes" id="UP000813463">
    <property type="component" value="Chromosome 2"/>
</dbReference>
<dbReference type="AlphaFoldDB" id="A0A9R0IEV8"/>
<keyword evidence="2" id="KW-0646">Protease inhibitor</keyword>
<name>A0A9R0IEV8_SPIOL</name>
<evidence type="ECO:0008006" key="6">
    <source>
        <dbReference type="Google" id="ProtNLM"/>
    </source>
</evidence>
<organism evidence="4 5">
    <name type="scientific">Spinacia oleracea</name>
    <name type="common">Spinach</name>
    <dbReference type="NCBI Taxonomy" id="3562"/>
    <lineage>
        <taxon>Eukaryota</taxon>
        <taxon>Viridiplantae</taxon>
        <taxon>Streptophyta</taxon>
        <taxon>Embryophyta</taxon>
        <taxon>Tracheophyta</taxon>
        <taxon>Spermatophyta</taxon>
        <taxon>Magnoliopsida</taxon>
        <taxon>eudicotyledons</taxon>
        <taxon>Gunneridae</taxon>
        <taxon>Pentapetalae</taxon>
        <taxon>Caryophyllales</taxon>
        <taxon>Chenopodiaceae</taxon>
        <taxon>Chenopodioideae</taxon>
        <taxon>Anserineae</taxon>
        <taxon>Spinacia</taxon>
    </lineage>
</organism>
<comment type="similarity">
    <text evidence="1">Belongs to the protease inhibitor I20 (potato type II proteinase inhibitor) family.</text>
</comment>
<dbReference type="RefSeq" id="XP_021847906.1">
    <property type="nucleotide sequence ID" value="XM_021992214.2"/>
</dbReference>
<dbReference type="GeneID" id="110787585"/>
<evidence type="ECO:0000256" key="1">
    <source>
        <dbReference type="ARBA" id="ARBA00007766"/>
    </source>
</evidence>